<dbReference type="InterPro" id="IPR036388">
    <property type="entry name" value="WH-like_DNA-bd_sf"/>
</dbReference>
<dbReference type="AlphaFoldDB" id="A0A2W4RUI8"/>
<dbReference type="Proteomes" id="UP000249396">
    <property type="component" value="Unassembled WGS sequence"/>
</dbReference>
<dbReference type="PANTHER" id="PTHR34849:SF3">
    <property type="entry name" value="SSR2962 PROTEIN"/>
    <property type="match status" value="1"/>
</dbReference>
<organism evidence="1 2">
    <name type="scientific">Candidatus Methylumidiphilus alinenensis</name>
    <dbReference type="NCBI Taxonomy" id="2202197"/>
    <lineage>
        <taxon>Bacteria</taxon>
        <taxon>Pseudomonadati</taxon>
        <taxon>Pseudomonadota</taxon>
        <taxon>Gammaproteobacteria</taxon>
        <taxon>Methylococcales</taxon>
        <taxon>Candidatus Methylumidiphilus</taxon>
    </lineage>
</organism>
<dbReference type="Gene3D" id="1.10.10.10">
    <property type="entry name" value="Winged helix-like DNA-binding domain superfamily/Winged helix DNA-binding domain"/>
    <property type="match status" value="1"/>
</dbReference>
<reference evidence="1 2" key="1">
    <citation type="journal article" date="2018" name="Aquat. Microb. Ecol.">
        <title>Gammaproteobacterial methanotrophs dominate.</title>
        <authorList>
            <person name="Rissanen A.J."/>
            <person name="Saarenheimo J."/>
            <person name="Tiirola M."/>
            <person name="Peura S."/>
            <person name="Aalto S.L."/>
            <person name="Karvinen A."/>
            <person name="Nykanen H."/>
        </authorList>
    </citation>
    <scope>NUCLEOTIDE SEQUENCE [LARGE SCALE GENOMIC DNA]</scope>
    <source>
        <strain evidence="1">AMbin10</strain>
    </source>
</reference>
<evidence type="ECO:0000313" key="1">
    <source>
        <dbReference type="EMBL" id="PZN85926.1"/>
    </source>
</evidence>
<evidence type="ECO:0000313" key="2">
    <source>
        <dbReference type="Proteomes" id="UP000249396"/>
    </source>
</evidence>
<dbReference type="Pfam" id="PF04255">
    <property type="entry name" value="DUF433"/>
    <property type="match status" value="1"/>
</dbReference>
<gene>
    <name evidence="1" type="ORF">DM484_01195</name>
</gene>
<protein>
    <recommendedName>
        <fullName evidence="3">Antitoxin</fullName>
    </recommendedName>
</protein>
<evidence type="ECO:0008006" key="3">
    <source>
        <dbReference type="Google" id="ProtNLM"/>
    </source>
</evidence>
<proteinExistence type="predicted"/>
<dbReference type="EMBL" id="QJPH01000102">
    <property type="protein sequence ID" value="PZN85926.1"/>
    <property type="molecule type" value="Genomic_DNA"/>
</dbReference>
<comment type="caution">
    <text evidence="1">The sequence shown here is derived from an EMBL/GenBank/DDBJ whole genome shotgun (WGS) entry which is preliminary data.</text>
</comment>
<sequence>MNWQDRIQVDPTICHGKVCIKGTRIPVAVILDNLAAGETIPTILRSYPTLQSVDIQTALAYAAELARERIVVLPDAA</sequence>
<dbReference type="SUPFAM" id="SSF46689">
    <property type="entry name" value="Homeodomain-like"/>
    <property type="match status" value="1"/>
</dbReference>
<name>A0A2W4RUI8_9GAMM</name>
<dbReference type="PANTHER" id="PTHR34849">
    <property type="entry name" value="SSL5025 PROTEIN"/>
    <property type="match status" value="1"/>
</dbReference>
<dbReference type="InterPro" id="IPR007367">
    <property type="entry name" value="DUF433"/>
</dbReference>
<dbReference type="InterPro" id="IPR009057">
    <property type="entry name" value="Homeodomain-like_sf"/>
</dbReference>
<accession>A0A2W4RUI8</accession>